<evidence type="ECO:0000313" key="2">
    <source>
        <dbReference type="EMBL" id="KAK2149390.1"/>
    </source>
</evidence>
<dbReference type="Proteomes" id="UP001208570">
    <property type="component" value="Unassembled WGS sequence"/>
</dbReference>
<evidence type="ECO:0000313" key="3">
    <source>
        <dbReference type="Proteomes" id="UP001208570"/>
    </source>
</evidence>
<evidence type="ECO:0000256" key="1">
    <source>
        <dbReference type="SAM" id="MobiDB-lite"/>
    </source>
</evidence>
<accession>A0AAD9JBS6</accession>
<sequence length="374" mass="42076">MNGQLADITLLHYRELGTEDESWTLKVEKRILSTRTLSLDETDTDSDLIQTINTYSEMGARLVCVAPAGYIRSKSTNTQYSVIGVELFFNIPKHKRPTKYTYHPVKIHANYHIVPDATQTIQQIICDVDFMAQLSLFLNKGWKLVDICIDNTAIAEAYKMRATSKMVDTIWVFEKEENKLLDDSPAYEGVIIEYLHKVKVTMNSEHPCRDWRPVIAGMGVSGWELAAIIQTPLLVQSSFTTYTMKLLMIFQRKILASFEKMKKLKATSSLPNMRDQGQFFRTLMHGEAGGAGSGTGKSRTFGSRRGSQVYQNSTHHRYNALGGNKAILDNLINGGIQVGETTLSHVYRDDWQPVAPPSYWEAINTPTPGQIGIS</sequence>
<proteinExistence type="predicted"/>
<reference evidence="2" key="1">
    <citation type="journal article" date="2023" name="Mol. Biol. Evol.">
        <title>Third-Generation Sequencing Reveals the Adaptive Role of the Epigenome in Three Deep-Sea Polychaetes.</title>
        <authorList>
            <person name="Perez M."/>
            <person name="Aroh O."/>
            <person name="Sun Y."/>
            <person name="Lan Y."/>
            <person name="Juniper S.K."/>
            <person name="Young C.R."/>
            <person name="Angers B."/>
            <person name="Qian P.Y."/>
        </authorList>
    </citation>
    <scope>NUCLEOTIDE SEQUENCE</scope>
    <source>
        <strain evidence="2">P08H-3</strain>
    </source>
</reference>
<dbReference type="AlphaFoldDB" id="A0AAD9JBS6"/>
<organism evidence="2 3">
    <name type="scientific">Paralvinella palmiformis</name>
    <dbReference type="NCBI Taxonomy" id="53620"/>
    <lineage>
        <taxon>Eukaryota</taxon>
        <taxon>Metazoa</taxon>
        <taxon>Spiralia</taxon>
        <taxon>Lophotrochozoa</taxon>
        <taxon>Annelida</taxon>
        <taxon>Polychaeta</taxon>
        <taxon>Sedentaria</taxon>
        <taxon>Canalipalpata</taxon>
        <taxon>Terebellida</taxon>
        <taxon>Terebelliformia</taxon>
        <taxon>Alvinellidae</taxon>
        <taxon>Paralvinella</taxon>
    </lineage>
</organism>
<name>A0AAD9JBS6_9ANNE</name>
<comment type="caution">
    <text evidence="2">The sequence shown here is derived from an EMBL/GenBank/DDBJ whole genome shotgun (WGS) entry which is preliminary data.</text>
</comment>
<keyword evidence="3" id="KW-1185">Reference proteome</keyword>
<feature type="region of interest" description="Disordered" evidence="1">
    <location>
        <begin position="288"/>
        <end position="307"/>
    </location>
</feature>
<feature type="compositionally biased region" description="Polar residues" evidence="1">
    <location>
        <begin position="297"/>
        <end position="307"/>
    </location>
</feature>
<gene>
    <name evidence="2" type="ORF">LSH36_454g02013</name>
</gene>
<dbReference type="EMBL" id="JAODUP010000454">
    <property type="protein sequence ID" value="KAK2149390.1"/>
    <property type="molecule type" value="Genomic_DNA"/>
</dbReference>
<protein>
    <submittedName>
        <fullName evidence="2">Uncharacterized protein</fullName>
    </submittedName>
</protein>